<protein>
    <recommendedName>
        <fullName evidence="3">Lipoprotein</fullName>
    </recommendedName>
</protein>
<dbReference type="Proteomes" id="UP000601108">
    <property type="component" value="Unassembled WGS sequence"/>
</dbReference>
<evidence type="ECO:0008006" key="3">
    <source>
        <dbReference type="Google" id="ProtNLM"/>
    </source>
</evidence>
<dbReference type="Pfam" id="PF19643">
    <property type="entry name" value="DUF6146"/>
    <property type="match status" value="1"/>
</dbReference>
<proteinExistence type="predicted"/>
<keyword evidence="2" id="KW-1185">Reference proteome</keyword>
<dbReference type="InterPro" id="IPR046144">
    <property type="entry name" value="DUF6146"/>
</dbReference>
<dbReference type="RefSeq" id="WP_027411209.1">
    <property type="nucleotide sequence ID" value="NZ_BMWS01000001.1"/>
</dbReference>
<name>A0A918JSU4_9FLAO</name>
<accession>A0A918JSU4</accession>
<organism evidence="1 2">
    <name type="scientific">Aquimarina muelleri</name>
    <dbReference type="NCBI Taxonomy" id="279356"/>
    <lineage>
        <taxon>Bacteria</taxon>
        <taxon>Pseudomonadati</taxon>
        <taxon>Bacteroidota</taxon>
        <taxon>Flavobacteriia</taxon>
        <taxon>Flavobacteriales</taxon>
        <taxon>Flavobacteriaceae</taxon>
        <taxon>Aquimarina</taxon>
    </lineage>
</organism>
<dbReference type="EMBL" id="BMWS01000001">
    <property type="protein sequence ID" value="GGX04335.1"/>
    <property type="molecule type" value="Genomic_DNA"/>
</dbReference>
<sequence length="142" mass="17382">MRGFIYTFFLWIFVISCSTINKKHTTISNSNTNSDTLRIANDSLEYEIMIIEPGFNSWILTQRPRGFYTETFLENRNRIYVTEYNQRVLQPQRFDPLLYEQQINYDPTISYGYEVNYLLYNYFIYFEQQFNQRFIATRGRRY</sequence>
<gene>
    <name evidence="1" type="ORF">GCM10007384_02660</name>
</gene>
<dbReference type="AlphaFoldDB" id="A0A918JSU4"/>
<evidence type="ECO:0000313" key="2">
    <source>
        <dbReference type="Proteomes" id="UP000601108"/>
    </source>
</evidence>
<comment type="caution">
    <text evidence="1">The sequence shown here is derived from an EMBL/GenBank/DDBJ whole genome shotgun (WGS) entry which is preliminary data.</text>
</comment>
<evidence type="ECO:0000313" key="1">
    <source>
        <dbReference type="EMBL" id="GGX04335.1"/>
    </source>
</evidence>
<dbReference type="PROSITE" id="PS51257">
    <property type="entry name" value="PROKAR_LIPOPROTEIN"/>
    <property type="match status" value="1"/>
</dbReference>
<reference evidence="1 2" key="1">
    <citation type="journal article" date="2014" name="Int. J. Syst. Evol. Microbiol.">
        <title>Complete genome sequence of Corynebacterium casei LMG S-19264T (=DSM 44701T), isolated from a smear-ripened cheese.</title>
        <authorList>
            <consortium name="US DOE Joint Genome Institute (JGI-PGF)"/>
            <person name="Walter F."/>
            <person name="Albersmeier A."/>
            <person name="Kalinowski J."/>
            <person name="Ruckert C."/>
        </authorList>
    </citation>
    <scope>NUCLEOTIDE SEQUENCE [LARGE SCALE GENOMIC DNA]</scope>
    <source>
        <strain evidence="1 2">KCTC 12285</strain>
    </source>
</reference>